<keyword evidence="1" id="KW-0812">Transmembrane</keyword>
<reference evidence="2 3" key="1">
    <citation type="journal article" date="2014" name="Int. J. Syst. Evol. Microbiol.">
        <title>Complete genome sequence of Corynebacterium casei LMG S-19264T (=DSM 44701T), isolated from a smear-ripened cheese.</title>
        <authorList>
            <consortium name="US DOE Joint Genome Institute (JGI-PGF)"/>
            <person name="Walter F."/>
            <person name="Albersmeier A."/>
            <person name="Kalinowski J."/>
            <person name="Ruckert C."/>
        </authorList>
    </citation>
    <scope>NUCLEOTIDE SEQUENCE [LARGE SCALE GENOMIC DNA]</scope>
    <source>
        <strain evidence="2 3">KCTC 12285</strain>
    </source>
</reference>
<dbReference type="AlphaFoldDB" id="A0A918JRD6"/>
<gene>
    <name evidence="2" type="ORF">GCM10007384_03090</name>
</gene>
<dbReference type="Pfam" id="PF05359">
    <property type="entry name" value="DUF748"/>
    <property type="match status" value="1"/>
</dbReference>
<comment type="caution">
    <text evidence="2">The sequence shown here is derived from an EMBL/GenBank/DDBJ whole genome shotgun (WGS) entry which is preliminary data.</text>
</comment>
<dbReference type="Proteomes" id="UP000601108">
    <property type="component" value="Unassembled WGS sequence"/>
</dbReference>
<evidence type="ECO:0000256" key="1">
    <source>
        <dbReference type="SAM" id="Phobius"/>
    </source>
</evidence>
<dbReference type="EMBL" id="BMWS01000002">
    <property type="protein sequence ID" value="GGX04854.1"/>
    <property type="molecule type" value="Genomic_DNA"/>
</dbReference>
<keyword evidence="1" id="KW-1133">Transmembrane helix</keyword>
<proteinExistence type="predicted"/>
<protein>
    <recommendedName>
        <fullName evidence="4">DUF748 domain-containing protein</fullName>
    </recommendedName>
</protein>
<accession>A0A918JRD6</accession>
<feature type="transmembrane region" description="Helical" evidence="1">
    <location>
        <begin position="14"/>
        <end position="35"/>
    </location>
</feature>
<organism evidence="2 3">
    <name type="scientific">Aquimarina muelleri</name>
    <dbReference type="NCBI Taxonomy" id="279356"/>
    <lineage>
        <taxon>Bacteria</taxon>
        <taxon>Pseudomonadati</taxon>
        <taxon>Bacteroidota</taxon>
        <taxon>Flavobacteriia</taxon>
        <taxon>Flavobacteriales</taxon>
        <taxon>Flavobacteriaceae</taxon>
        <taxon>Aquimarina</taxon>
    </lineage>
</organism>
<dbReference type="InterPro" id="IPR008023">
    <property type="entry name" value="DUF748"/>
</dbReference>
<sequence>MNKSNKRNLRKKRYGIPITIITLLIIIRLSMPYLVKKYVNNVLSDIPGYYGQIEGVNISLIRGAYQIKGLYLNKIDASSQIPFLKFEKSDISIEWKSLFKGKIVSEISIIKPELIYVFEDQKKENVKDPELEDWSKALTNLVPIDINTLEINNGKIAFLQLSAKPDIDLQLNQINLKAKNLRNVVRDDKKLPSSVYATATSIGKGDVKLEGKMDLVKQIPDIDLSFSLENANITSLNDLTDYYAGIDFDSGSYNIYSEIAISNGYLKGYIKPMFKNIKLLNKQDSFLETLWEGFVGVFKFILKNQKNNTLATKVPLEGDLNNVTTKVWPTVFNIFKNAWVKAFKGAIDNSINFEDIQKNK</sequence>
<keyword evidence="1" id="KW-0472">Membrane</keyword>
<name>A0A918JRD6_9FLAO</name>
<evidence type="ECO:0000313" key="2">
    <source>
        <dbReference type="EMBL" id="GGX04854.1"/>
    </source>
</evidence>
<evidence type="ECO:0008006" key="4">
    <source>
        <dbReference type="Google" id="ProtNLM"/>
    </source>
</evidence>
<dbReference type="RefSeq" id="WP_027410812.1">
    <property type="nucleotide sequence ID" value="NZ_BMWS01000002.1"/>
</dbReference>
<keyword evidence="3" id="KW-1185">Reference proteome</keyword>
<evidence type="ECO:0000313" key="3">
    <source>
        <dbReference type="Proteomes" id="UP000601108"/>
    </source>
</evidence>